<gene>
    <name evidence="2" type="ORF">METZ01_LOCUS409123</name>
</gene>
<dbReference type="EMBL" id="UINC01158626">
    <property type="protein sequence ID" value="SVD56269.1"/>
    <property type="molecule type" value="Genomic_DNA"/>
</dbReference>
<dbReference type="InterPro" id="IPR025669">
    <property type="entry name" value="AAA_dom"/>
</dbReference>
<dbReference type="AlphaFoldDB" id="A0A382WC66"/>
<dbReference type="Gene3D" id="3.40.50.300">
    <property type="entry name" value="P-loop containing nucleotide triphosphate hydrolases"/>
    <property type="match status" value="1"/>
</dbReference>
<dbReference type="PANTHER" id="PTHR13696">
    <property type="entry name" value="P-LOOP CONTAINING NUCLEOSIDE TRIPHOSPHATE HYDROLASE"/>
    <property type="match status" value="1"/>
</dbReference>
<feature type="non-terminal residue" evidence="2">
    <location>
        <position position="122"/>
    </location>
</feature>
<dbReference type="SUPFAM" id="SSF52540">
    <property type="entry name" value="P-loop containing nucleoside triphosphate hydrolases"/>
    <property type="match status" value="1"/>
</dbReference>
<evidence type="ECO:0000259" key="1">
    <source>
        <dbReference type="Pfam" id="PF13614"/>
    </source>
</evidence>
<dbReference type="InterPro" id="IPR050678">
    <property type="entry name" value="DNA_Partitioning_ATPase"/>
</dbReference>
<accession>A0A382WC66</accession>
<reference evidence="2" key="1">
    <citation type="submission" date="2018-05" db="EMBL/GenBank/DDBJ databases">
        <authorList>
            <person name="Lanie J.A."/>
            <person name="Ng W.-L."/>
            <person name="Kazmierczak K.M."/>
            <person name="Andrzejewski T.M."/>
            <person name="Davidsen T.M."/>
            <person name="Wayne K.J."/>
            <person name="Tettelin H."/>
            <person name="Glass J.I."/>
            <person name="Rusch D."/>
            <person name="Podicherti R."/>
            <person name="Tsui H.-C.T."/>
            <person name="Winkler M.E."/>
        </authorList>
    </citation>
    <scope>NUCLEOTIDE SEQUENCE</scope>
</reference>
<protein>
    <recommendedName>
        <fullName evidence="1">AAA domain-containing protein</fullName>
    </recommendedName>
</protein>
<feature type="domain" description="AAA" evidence="1">
    <location>
        <begin position="3"/>
        <end position="122"/>
    </location>
</feature>
<proteinExistence type="predicted"/>
<dbReference type="CDD" id="cd02042">
    <property type="entry name" value="ParAB_family"/>
    <property type="match status" value="1"/>
</dbReference>
<organism evidence="2">
    <name type="scientific">marine metagenome</name>
    <dbReference type="NCBI Taxonomy" id="408172"/>
    <lineage>
        <taxon>unclassified sequences</taxon>
        <taxon>metagenomes</taxon>
        <taxon>ecological metagenomes</taxon>
    </lineage>
</organism>
<dbReference type="PANTHER" id="PTHR13696:SF52">
    <property type="entry name" value="PARA FAMILY PROTEIN CT_582"/>
    <property type="match status" value="1"/>
</dbReference>
<dbReference type="Pfam" id="PF13614">
    <property type="entry name" value="AAA_31"/>
    <property type="match status" value="1"/>
</dbReference>
<sequence>MSRVIAIVNQKGGVGKTTTAINLGAALAVADRRTLLVDMDPQCNATSGLGLDPQEGNATIYDVLVRSQDAREAVTEAIQFELLDLIPSTRGLAGAEIEMVEVPARETLLRRSLDPIREHYDY</sequence>
<name>A0A382WC66_9ZZZZ</name>
<dbReference type="InterPro" id="IPR027417">
    <property type="entry name" value="P-loop_NTPase"/>
</dbReference>
<evidence type="ECO:0000313" key="2">
    <source>
        <dbReference type="EMBL" id="SVD56269.1"/>
    </source>
</evidence>